<dbReference type="PANTHER" id="PTHR30266:SF2">
    <property type="entry name" value="LARGE-CONDUCTANCE MECHANOSENSITIVE CHANNEL"/>
    <property type="match status" value="1"/>
</dbReference>
<dbReference type="InterPro" id="IPR036019">
    <property type="entry name" value="MscL_channel"/>
</dbReference>
<keyword evidence="7 9" id="KW-0472">Membrane</keyword>
<keyword evidence="5 9" id="KW-1133">Transmembrane helix</keyword>
<evidence type="ECO:0000256" key="4">
    <source>
        <dbReference type="ARBA" id="ARBA00022692"/>
    </source>
</evidence>
<comment type="subcellular location">
    <subcellularLocation>
        <location evidence="9">Cell membrane</location>
        <topology evidence="9">Multi-pass membrane protein</topology>
    </subcellularLocation>
    <subcellularLocation>
        <location evidence="1">Membrane</location>
        <topology evidence="1">Multi-pass membrane protein</topology>
    </subcellularLocation>
</comment>
<evidence type="ECO:0000256" key="2">
    <source>
        <dbReference type="ARBA" id="ARBA00022448"/>
    </source>
</evidence>
<gene>
    <name evidence="9 10" type="primary">mscL</name>
    <name evidence="10" type="ORF">FVW20_06145</name>
</gene>
<comment type="caution">
    <text evidence="10">The sequence shown here is derived from an EMBL/GenBank/DDBJ whole genome shotgun (WGS) entry which is preliminary data.</text>
</comment>
<dbReference type="Pfam" id="PF01741">
    <property type="entry name" value="MscL"/>
    <property type="match status" value="1"/>
</dbReference>
<dbReference type="PANTHER" id="PTHR30266">
    <property type="entry name" value="MECHANOSENSITIVE CHANNEL MSCL"/>
    <property type="match status" value="1"/>
</dbReference>
<evidence type="ECO:0000313" key="10">
    <source>
        <dbReference type="EMBL" id="MBG3876616.1"/>
    </source>
</evidence>
<evidence type="ECO:0000256" key="3">
    <source>
        <dbReference type="ARBA" id="ARBA00022475"/>
    </source>
</evidence>
<dbReference type="PRINTS" id="PR01264">
    <property type="entry name" value="MECHCHANNEL"/>
</dbReference>
<evidence type="ECO:0000256" key="1">
    <source>
        <dbReference type="ARBA" id="ARBA00004141"/>
    </source>
</evidence>
<dbReference type="Gene3D" id="1.10.1200.120">
    <property type="entry name" value="Large-conductance mechanosensitive channel, MscL, domain 1"/>
    <property type="match status" value="1"/>
</dbReference>
<sequence length="148" mass="15488">MLKAFKEFAVKGNALDMAVGVILGASFGTIVKSLVDDLIMPPIGLVLGGVDFSNLFVTLRDGAAPGPYASLAAAKQAGAVTLNMGVFANTVVSFTIVAFAVFLLVRGVNTLRERLEGPAAPKQQNCPFCFSKIDVRATRCPHCTAEIG</sequence>
<protein>
    <recommendedName>
        <fullName evidence="9">Large-conductance mechanosensitive channel</fullName>
    </recommendedName>
</protein>
<name>A0ABS0J3S9_9BACT</name>
<dbReference type="InterPro" id="IPR037673">
    <property type="entry name" value="MSC/AndL"/>
</dbReference>
<keyword evidence="3 9" id="KW-1003">Cell membrane</keyword>
<feature type="transmembrane region" description="Helical" evidence="9">
    <location>
        <begin position="86"/>
        <end position="105"/>
    </location>
</feature>
<reference evidence="10 11" key="1">
    <citation type="submission" date="2019-08" db="EMBL/GenBank/DDBJ databases">
        <authorList>
            <person name="Luo N."/>
        </authorList>
    </citation>
    <scope>NUCLEOTIDE SEQUENCE [LARGE SCALE GENOMIC DNA]</scope>
    <source>
        <strain evidence="10 11">NCIMB 9442</strain>
    </source>
</reference>
<dbReference type="InterPro" id="IPR001185">
    <property type="entry name" value="MS_channel"/>
</dbReference>
<keyword evidence="4 9" id="KW-0812">Transmembrane</keyword>
<keyword evidence="8 9" id="KW-0407">Ion channel</keyword>
<dbReference type="HAMAP" id="MF_00115">
    <property type="entry name" value="MscL"/>
    <property type="match status" value="1"/>
</dbReference>
<comment type="subunit">
    <text evidence="9">Homopentamer.</text>
</comment>
<organism evidence="10 11">
    <name type="scientific">Nitratidesulfovibrio oxamicus</name>
    <dbReference type="NCBI Taxonomy" id="32016"/>
    <lineage>
        <taxon>Bacteria</taxon>
        <taxon>Pseudomonadati</taxon>
        <taxon>Thermodesulfobacteriota</taxon>
        <taxon>Desulfovibrionia</taxon>
        <taxon>Desulfovibrionales</taxon>
        <taxon>Desulfovibrionaceae</taxon>
        <taxon>Nitratidesulfovibrio</taxon>
    </lineage>
</organism>
<evidence type="ECO:0000256" key="8">
    <source>
        <dbReference type="ARBA" id="ARBA00023303"/>
    </source>
</evidence>
<accession>A0ABS0J3S9</accession>
<dbReference type="SUPFAM" id="SSF81330">
    <property type="entry name" value="Gated mechanosensitive channel"/>
    <property type="match status" value="1"/>
</dbReference>
<feature type="transmembrane region" description="Helical" evidence="9">
    <location>
        <begin position="12"/>
        <end position="31"/>
    </location>
</feature>
<keyword evidence="6 9" id="KW-0406">Ion transport</keyword>
<proteinExistence type="inferred from homology"/>
<keyword evidence="11" id="KW-1185">Reference proteome</keyword>
<dbReference type="RefSeq" id="WP_167122170.1">
    <property type="nucleotide sequence ID" value="NZ_VRYY01000137.1"/>
</dbReference>
<dbReference type="EMBL" id="VRYY01000137">
    <property type="protein sequence ID" value="MBG3876616.1"/>
    <property type="molecule type" value="Genomic_DNA"/>
</dbReference>
<evidence type="ECO:0000313" key="11">
    <source>
        <dbReference type="Proteomes" id="UP001194469"/>
    </source>
</evidence>
<evidence type="ECO:0000256" key="6">
    <source>
        <dbReference type="ARBA" id="ARBA00023065"/>
    </source>
</evidence>
<evidence type="ECO:0000256" key="9">
    <source>
        <dbReference type="HAMAP-Rule" id="MF_00115"/>
    </source>
</evidence>
<evidence type="ECO:0000256" key="7">
    <source>
        <dbReference type="ARBA" id="ARBA00023136"/>
    </source>
</evidence>
<keyword evidence="2 9" id="KW-0813">Transport</keyword>
<dbReference type="Proteomes" id="UP001194469">
    <property type="component" value="Unassembled WGS sequence"/>
</dbReference>
<dbReference type="NCBIfam" id="TIGR00220">
    <property type="entry name" value="mscL"/>
    <property type="match status" value="1"/>
</dbReference>
<comment type="function">
    <text evidence="9">Channel that opens in response to stretch forces in the membrane lipid bilayer. May participate in the regulation of osmotic pressure changes within the cell.</text>
</comment>
<evidence type="ECO:0000256" key="5">
    <source>
        <dbReference type="ARBA" id="ARBA00022989"/>
    </source>
</evidence>
<comment type="similarity">
    <text evidence="9">Belongs to the MscL family.</text>
</comment>